<comment type="caution">
    <text evidence="5">The sequence shown here is derived from an EMBL/GenBank/DDBJ whole genome shotgun (WGS) entry which is preliminary data.</text>
</comment>
<dbReference type="Pfam" id="PF01926">
    <property type="entry name" value="MMR_HSR1"/>
    <property type="match status" value="1"/>
</dbReference>
<keyword evidence="1" id="KW-0547">Nucleotide-binding</keyword>
<dbReference type="InterPro" id="IPR023179">
    <property type="entry name" value="GTP-bd_ortho_bundle_sf"/>
</dbReference>
<keyword evidence="2" id="KW-0342">GTP-binding</keyword>
<dbReference type="InterPro" id="IPR006073">
    <property type="entry name" value="GTP-bd"/>
</dbReference>
<dbReference type="GO" id="GO:0003924">
    <property type="term" value="F:GTPase activity"/>
    <property type="evidence" value="ECO:0007669"/>
    <property type="project" value="TreeGrafter"/>
</dbReference>
<feature type="compositionally biased region" description="Basic and acidic residues" evidence="3">
    <location>
        <begin position="398"/>
        <end position="413"/>
    </location>
</feature>
<feature type="compositionally biased region" description="Basic and acidic residues" evidence="3">
    <location>
        <begin position="153"/>
        <end position="163"/>
    </location>
</feature>
<dbReference type="AlphaFoldDB" id="A0AAN6NG95"/>
<feature type="region of interest" description="Disordered" evidence="3">
    <location>
        <begin position="390"/>
        <end position="432"/>
    </location>
</feature>
<accession>A0AAN6NG95</accession>
<feature type="compositionally biased region" description="Gly residues" evidence="3">
    <location>
        <begin position="421"/>
        <end position="432"/>
    </location>
</feature>
<proteinExistence type="predicted"/>
<evidence type="ECO:0000256" key="2">
    <source>
        <dbReference type="ARBA" id="ARBA00023134"/>
    </source>
</evidence>
<dbReference type="Proteomes" id="UP001303473">
    <property type="component" value="Unassembled WGS sequence"/>
</dbReference>
<protein>
    <submittedName>
        <fullName evidence="5">Mitochondrial GTPase</fullName>
    </submittedName>
</protein>
<dbReference type="PANTHER" id="PTHR45782:SF4">
    <property type="entry name" value="MITOCHONDRIAL RIBOSOME-ASSOCIATED GTPASE 1"/>
    <property type="match status" value="1"/>
</dbReference>
<name>A0AAN6NG95_9PEZI</name>
<dbReference type="GO" id="GO:0032543">
    <property type="term" value="P:mitochondrial translation"/>
    <property type="evidence" value="ECO:0007669"/>
    <property type="project" value="TreeGrafter"/>
</dbReference>
<evidence type="ECO:0000259" key="4">
    <source>
        <dbReference type="Pfam" id="PF01926"/>
    </source>
</evidence>
<dbReference type="SUPFAM" id="SSF52540">
    <property type="entry name" value="P-loop containing nucleoside triphosphate hydrolases"/>
    <property type="match status" value="2"/>
</dbReference>
<dbReference type="Gene3D" id="1.10.1580.10">
    <property type="match status" value="1"/>
</dbReference>
<evidence type="ECO:0000313" key="5">
    <source>
        <dbReference type="EMBL" id="KAK3943152.1"/>
    </source>
</evidence>
<evidence type="ECO:0000313" key="6">
    <source>
        <dbReference type="Proteomes" id="UP001303473"/>
    </source>
</evidence>
<sequence>MASNTAAAAAHVVSKAATSTTAAARSATTFTAGPAAFQPRQSFNVSLDITRSYYLGHHHAALSRMRQTLSNVGLIIECRDFRVPISSWNPLLERSLAAGSSSGDRPRIIVYTKRDLVQLNSGSSDREAVKLLRDFHEKNGHAKAVVFLGHGSGSRDRDRDEQRSLYSGSNGDRMLLDAIKRVARDADSLTGLRSMVVGMPNAGKSTLLNRLRATGMGLPQAARTGAQPGVTRKLGTPVRIVPGESAESGVEGMGEGVFVIDTPGVFVPYVSQAEDMMKLALVGCVKDGLVPSVAVADYLLYHLNLVDPGLYTGANNSSKKFCPEPTNDVHHFLKGVAMRTGKLGKGGVPSLEAAADWVVQEWRRGELGRFALETVTLETLAGAVAASREQPLSMNQARKKEKEVRKVRNEAKRMGLTPPAAGGGAGTTGGTA</sequence>
<dbReference type="GO" id="GO:0005525">
    <property type="term" value="F:GTP binding"/>
    <property type="evidence" value="ECO:0007669"/>
    <property type="project" value="UniProtKB-KW"/>
</dbReference>
<dbReference type="EMBL" id="MU853768">
    <property type="protein sequence ID" value="KAK3943152.1"/>
    <property type="molecule type" value="Genomic_DNA"/>
</dbReference>
<dbReference type="PANTHER" id="PTHR45782">
    <property type="entry name" value="MITOCHONDRIAL RIBOSOME-ASSOCIATED GTPASE 1"/>
    <property type="match status" value="1"/>
</dbReference>
<feature type="region of interest" description="Disordered" evidence="3">
    <location>
        <begin position="148"/>
        <end position="167"/>
    </location>
</feature>
<keyword evidence="6" id="KW-1185">Reference proteome</keyword>
<dbReference type="GO" id="GO:0005739">
    <property type="term" value="C:mitochondrion"/>
    <property type="evidence" value="ECO:0007669"/>
    <property type="project" value="TreeGrafter"/>
</dbReference>
<gene>
    <name evidence="5" type="ORF">QBC46DRAFT_378364</name>
</gene>
<organism evidence="5 6">
    <name type="scientific">Diplogelasinospora grovesii</name>
    <dbReference type="NCBI Taxonomy" id="303347"/>
    <lineage>
        <taxon>Eukaryota</taxon>
        <taxon>Fungi</taxon>
        <taxon>Dikarya</taxon>
        <taxon>Ascomycota</taxon>
        <taxon>Pezizomycotina</taxon>
        <taxon>Sordariomycetes</taxon>
        <taxon>Sordariomycetidae</taxon>
        <taxon>Sordariales</taxon>
        <taxon>Diplogelasinosporaceae</taxon>
        <taxon>Diplogelasinospora</taxon>
    </lineage>
</organism>
<feature type="domain" description="G" evidence="4">
    <location>
        <begin position="195"/>
        <end position="277"/>
    </location>
</feature>
<evidence type="ECO:0000256" key="1">
    <source>
        <dbReference type="ARBA" id="ARBA00022741"/>
    </source>
</evidence>
<dbReference type="InterPro" id="IPR027417">
    <property type="entry name" value="P-loop_NTPase"/>
</dbReference>
<evidence type="ECO:0000256" key="3">
    <source>
        <dbReference type="SAM" id="MobiDB-lite"/>
    </source>
</evidence>
<dbReference type="Gene3D" id="3.40.50.300">
    <property type="entry name" value="P-loop containing nucleotide triphosphate hydrolases"/>
    <property type="match status" value="1"/>
</dbReference>
<reference evidence="6" key="1">
    <citation type="journal article" date="2023" name="Mol. Phylogenet. Evol.">
        <title>Genome-scale phylogeny and comparative genomics of the fungal order Sordariales.</title>
        <authorList>
            <person name="Hensen N."/>
            <person name="Bonometti L."/>
            <person name="Westerberg I."/>
            <person name="Brannstrom I.O."/>
            <person name="Guillou S."/>
            <person name="Cros-Aarteil S."/>
            <person name="Calhoun S."/>
            <person name="Haridas S."/>
            <person name="Kuo A."/>
            <person name="Mondo S."/>
            <person name="Pangilinan J."/>
            <person name="Riley R."/>
            <person name="LaButti K."/>
            <person name="Andreopoulos B."/>
            <person name="Lipzen A."/>
            <person name="Chen C."/>
            <person name="Yan M."/>
            <person name="Daum C."/>
            <person name="Ng V."/>
            <person name="Clum A."/>
            <person name="Steindorff A."/>
            <person name="Ohm R.A."/>
            <person name="Martin F."/>
            <person name="Silar P."/>
            <person name="Natvig D.O."/>
            <person name="Lalanne C."/>
            <person name="Gautier V."/>
            <person name="Ament-Velasquez S.L."/>
            <person name="Kruys A."/>
            <person name="Hutchinson M.I."/>
            <person name="Powell A.J."/>
            <person name="Barry K."/>
            <person name="Miller A.N."/>
            <person name="Grigoriev I.V."/>
            <person name="Debuchy R."/>
            <person name="Gladieux P."/>
            <person name="Hiltunen Thoren M."/>
            <person name="Johannesson H."/>
        </authorList>
    </citation>
    <scope>NUCLEOTIDE SEQUENCE [LARGE SCALE GENOMIC DNA]</scope>
    <source>
        <strain evidence="6">CBS 340.73</strain>
    </source>
</reference>